<accession>D6PCH2</accession>
<dbReference type="EMBL" id="GU942982">
    <property type="protein sequence ID" value="ADD93423.1"/>
    <property type="molecule type" value="Genomic_DNA"/>
</dbReference>
<protein>
    <recommendedName>
        <fullName evidence="2">DUF3352 domain-containing protein</fullName>
    </recommendedName>
</protein>
<name>D6PCH2_9BACT</name>
<proteinExistence type="predicted"/>
<evidence type="ECO:0000313" key="1">
    <source>
        <dbReference type="EMBL" id="ADD93423.1"/>
    </source>
</evidence>
<reference evidence="1" key="1">
    <citation type="journal article" date="2010" name="ISME J.">
        <title>Metagenome of the Mediterranean deep chlorophyll maximum studied by direct and fosmid library 454 pyrosequencing.</title>
        <authorList>
            <person name="Ghai R."/>
            <person name="Martin-Cuadrado A.B."/>
            <person name="Molto A.G."/>
            <person name="Heredia I.G."/>
            <person name="Cabrera R."/>
            <person name="Martin J."/>
            <person name="Verdu M."/>
            <person name="Deschamps P."/>
            <person name="Moreira D."/>
            <person name="Lopez-Garcia P."/>
            <person name="Mira A."/>
            <person name="Rodriguez-Valera F."/>
        </authorList>
    </citation>
    <scope>NUCLEOTIDE SEQUENCE</scope>
</reference>
<dbReference type="AlphaFoldDB" id="D6PCH2"/>
<organism evidence="1">
    <name type="scientific">uncultured marine bacterium MedDCM-OCT-S04-C103</name>
    <dbReference type="NCBI Taxonomy" id="743049"/>
    <lineage>
        <taxon>Bacteria</taxon>
        <taxon>environmental samples</taxon>
    </lineage>
</organism>
<sequence>MKSLNPIRIFTASTIFIFSSLSASEKKSMSDYLPEDSLFVWEVDHWNELQEEFSQSPWGEVADFPAWAKIQKWIGENWAEGLKGFSKKERGEMEEYYEQVYIPLMESLNGGLAVAIGQIERSFENEVVNWKNEDGGNARWQARRLPQVSLLAQSKLSEQEFKEMMKSVKEWIKNKETGKTRIEKSTIEGAEIHWIGHAKSQELNTIPEKDTMLAISFHEGMLLALSGGEEHVEETILRIQGKSKAPTLSESLQYQDAFDEIEKGQARAFIDFKKLISFLEQIQNIPNFKFPENPLGITFDGLINGLGLKGLDHFAMQIDFEDHEFSVAQGLFMNEREGLLAFLKPVGSNVELYDFCPANAFGVSTFRLDFAEMWPTVEKTLARVSPGLGLLLNSQIQAFEDQAKLSLRKDLFGSLGDEGASFSYLNLSASGEVDLNNPSSALYAISLKDPELFDRTLRSLLNAVSPGSDLFQEREQQGVLVRSMRGLGGGTSLSYAIKDRWLLLSMGEERYLNQLINRMKGAKSSLWKQAHIQKALKEMPTDVRQLDYANFRKIMPLFSSVPFSVLSDAYDIDIDADDFGDFPFFMLLVSQDHEDGLISKGKLFRIPK</sequence>
<evidence type="ECO:0008006" key="2">
    <source>
        <dbReference type="Google" id="ProtNLM"/>
    </source>
</evidence>